<dbReference type="PANTHER" id="PTHR10582:SF2">
    <property type="entry name" value="INACTIVE"/>
    <property type="match status" value="1"/>
</dbReference>
<evidence type="ECO:0008006" key="7">
    <source>
        <dbReference type="Google" id="ProtNLM"/>
    </source>
</evidence>
<keyword evidence="4" id="KW-0472">Membrane</keyword>
<dbReference type="GO" id="GO:0005886">
    <property type="term" value="C:plasma membrane"/>
    <property type="evidence" value="ECO:0007669"/>
    <property type="project" value="TreeGrafter"/>
</dbReference>
<dbReference type="EMBL" id="LLXJ01002271">
    <property type="protein sequence ID" value="PKB99245.1"/>
    <property type="molecule type" value="Genomic_DNA"/>
</dbReference>
<gene>
    <name evidence="5" type="ORF">RhiirA5_505805</name>
</gene>
<organism evidence="5 6">
    <name type="scientific">Rhizophagus irregularis</name>
    <dbReference type="NCBI Taxonomy" id="588596"/>
    <lineage>
        <taxon>Eukaryota</taxon>
        <taxon>Fungi</taxon>
        <taxon>Fungi incertae sedis</taxon>
        <taxon>Mucoromycota</taxon>
        <taxon>Glomeromycotina</taxon>
        <taxon>Glomeromycetes</taxon>
        <taxon>Glomerales</taxon>
        <taxon>Glomeraceae</taxon>
        <taxon>Rhizophagus</taxon>
    </lineage>
</organism>
<dbReference type="GO" id="GO:0098703">
    <property type="term" value="P:calcium ion import across plasma membrane"/>
    <property type="evidence" value="ECO:0007669"/>
    <property type="project" value="TreeGrafter"/>
</dbReference>
<dbReference type="GO" id="GO:0005216">
    <property type="term" value="F:monoatomic ion channel activity"/>
    <property type="evidence" value="ECO:0007669"/>
    <property type="project" value="InterPro"/>
</dbReference>
<feature type="compositionally biased region" description="Polar residues" evidence="3">
    <location>
        <begin position="91"/>
        <end position="105"/>
    </location>
</feature>
<dbReference type="VEuPathDB" id="FungiDB:RhiirFUN_010633"/>
<feature type="transmembrane region" description="Helical" evidence="4">
    <location>
        <begin position="1250"/>
        <end position="1272"/>
    </location>
</feature>
<dbReference type="InterPro" id="IPR024862">
    <property type="entry name" value="TRPV"/>
</dbReference>
<protein>
    <recommendedName>
        <fullName evidence="7">Ion transport domain-containing protein</fullName>
    </recommendedName>
</protein>
<name>A0A2N0NXE8_9GLOM</name>
<feature type="transmembrane region" description="Helical" evidence="4">
    <location>
        <begin position="1346"/>
        <end position="1376"/>
    </location>
</feature>
<accession>A0A2N0NXE8</accession>
<feature type="transmembrane region" description="Helical" evidence="4">
    <location>
        <begin position="1137"/>
        <end position="1160"/>
    </location>
</feature>
<proteinExistence type="predicted"/>
<dbReference type="VEuPathDB" id="FungiDB:RhiirA1_541432"/>
<evidence type="ECO:0000313" key="6">
    <source>
        <dbReference type="Proteomes" id="UP000232722"/>
    </source>
</evidence>
<evidence type="ECO:0000256" key="2">
    <source>
        <dbReference type="SAM" id="Coils"/>
    </source>
</evidence>
<keyword evidence="1" id="KW-0677">Repeat</keyword>
<keyword evidence="4" id="KW-1133">Transmembrane helix</keyword>
<keyword evidence="2" id="KW-0175">Coiled coil</keyword>
<reference evidence="5 6" key="2">
    <citation type="submission" date="2017-09" db="EMBL/GenBank/DDBJ databases">
        <title>Extensive intraspecific genome diversity in a model arbuscular mycorrhizal fungus.</title>
        <authorList>
            <person name="Chen E.C."/>
            <person name="Morin E."/>
            <person name="Beaudet D."/>
            <person name="Noel J."/>
            <person name="Ndikumana S."/>
            <person name="Charron P."/>
            <person name="St-Onge C."/>
            <person name="Giorgi J."/>
            <person name="Grigoriev I.V."/>
            <person name="Roux C."/>
            <person name="Martin F.M."/>
            <person name="Corradi N."/>
        </authorList>
    </citation>
    <scope>NUCLEOTIDE SEQUENCE [LARGE SCALE GENOMIC DNA]</scope>
    <source>
        <strain evidence="5 6">A5</strain>
    </source>
</reference>
<evidence type="ECO:0000256" key="3">
    <source>
        <dbReference type="SAM" id="MobiDB-lite"/>
    </source>
</evidence>
<feature type="region of interest" description="Disordered" evidence="3">
    <location>
        <begin position="16"/>
        <end position="47"/>
    </location>
</feature>
<dbReference type="VEuPathDB" id="FungiDB:FUN_006695"/>
<reference evidence="5 6" key="1">
    <citation type="submission" date="2016-04" db="EMBL/GenBank/DDBJ databases">
        <title>Genome analyses suggest a sexual origin of heterokaryosis in a supposedly ancient asexual fungus.</title>
        <authorList>
            <person name="Ropars J."/>
            <person name="Sedzielewska K."/>
            <person name="Noel J."/>
            <person name="Charron P."/>
            <person name="Farinelli L."/>
            <person name="Marton T."/>
            <person name="Kruger M."/>
            <person name="Pelin A."/>
            <person name="Brachmann A."/>
            <person name="Corradi N."/>
        </authorList>
    </citation>
    <scope>NUCLEOTIDE SEQUENCE [LARGE SCALE GENOMIC DNA]</scope>
    <source>
        <strain evidence="5 6">A5</strain>
    </source>
</reference>
<evidence type="ECO:0000313" key="5">
    <source>
        <dbReference type="EMBL" id="PKB99245.1"/>
    </source>
</evidence>
<evidence type="ECO:0000256" key="1">
    <source>
        <dbReference type="ARBA" id="ARBA00022737"/>
    </source>
</evidence>
<feature type="coiled-coil region" evidence="2">
    <location>
        <begin position="674"/>
        <end position="701"/>
    </location>
</feature>
<feature type="region of interest" description="Disordered" evidence="3">
    <location>
        <begin position="89"/>
        <end position="108"/>
    </location>
</feature>
<feature type="transmembrane region" description="Helical" evidence="4">
    <location>
        <begin position="1211"/>
        <end position="1230"/>
    </location>
</feature>
<dbReference type="PANTHER" id="PTHR10582">
    <property type="entry name" value="TRANSIENT RECEPTOR POTENTIAL ION CHANNEL PROTEIN"/>
    <property type="match status" value="1"/>
</dbReference>
<feature type="transmembrane region" description="Helical" evidence="4">
    <location>
        <begin position="1102"/>
        <end position="1125"/>
    </location>
</feature>
<keyword evidence="4" id="KW-0812">Transmembrane</keyword>
<sequence length="1525" mass="181303">MSLPNNKIINKLNYRRRKNKRSSLRNNLTFLSPRDDQSDMLSSAKNDPLSKKERYQIEICQDGKLAVTFDTANLRIRVLDNTDHRQFGLSKKTTTSEHNTNNQNDQGEEEITKTIAYFKINENLDIAKFYDQYDTLCTNRETGIDVNDDTDKRYRWGLDISNIQNYYQDKYFIFIAVSRIDVSEDMKGKVNTDTNFDYKKNTIKKRYERINEDFRLDLSGTSYYSKSNETKKGTAVYRLKLIKENNNFILDLCPVTYYYSGSVSGICKFIQNFDDRDIDQNNYTLKRLVVLNFNGIYNFEYDFDYRNLDLSTRFDYPKSIENELQHWHKENLEDCMDKLLACLYDQYFLVEQYKNNVQALEVYDLADMSLKTTPKRVEKDKHGRKFNRNTFSVSKLQICFTRGINSVKLYLMENGLEVVSKKFGEIEKIHSLEFIDSDEKLLIMGEKKNQVKLVIWDIYNTVEATPITLENFSIADLGNRLARTSGNILHVDEVGKVTSVLKKIENKLNKNTPKDSKGIFEKYTHSKLGETPDGKADEKHTIHYDKGFEPIVIDKEPWVMDEYERNSYCLYQKKENTRIQTLQLIVGRSTVQIWHQVRDDSESKGELSKLPNKGDPFLEYIWANGIPINQERKSTRLRIGEFKYKPNDGSSHILDDFFLKVYWYERASNVNYKGKTEEEIREIEEEEIKKMERNRKERRKDEIMEKDEDEIMEDEIMEKNEIIMEMKEKVIQRKDIIEKVGAVRRACKALEHLNKRRSFLVTNYIKIHQHEEMIMYIQHIVWRFAKFKPEEFKLLDVRHNVMKKLILGDCNHLIKLILFGDKSNKDDENENKEEFIIRHIPRSVSWPGKNFISDDDLRFDNNGLGLEDNDERPKNDMELAIYRYKGRELKDTVVVAYLLEYYSSHATDYAGWMSTVSKALPLLFKYNYDDYARKLFRKECFANQDYFSAQDPYNIIPIEYQAKRNNNIKFRAFRIDKLQSDEYKWYNRIGKLFDPFKKTYKFLEDFDNYLEKSPLALRVVPLPEFTMNRIPQKNIEHNYRLKIVLNIFLFLFIPRWYQISRDKKKLLSPFSRVVRYENDDDMYDNPATEAVIDFRWQQARNFFFFLFLRFLVFAFCFIIISWEYLNHEVISWKFRNFLVALILIFYYLAAYLFITELIQLYFHGPRKYFGDIFNSFDICSILLPVIVMSIMLRDFEFSDGFASVESIDMGLMVGTSFSIFFLWIEFVLYLRLISKIAKYIYYVIYIIKNIFPFILFMFIVTIGFAHTMFILLKDPNNPKINVKLDTLSGTATSIINDDETLFNIKLESVYDVKDKNDNPFSSFSTAIMAAYFWLNGDMVQRDHFDFWVIDLFTLIASIFIVTVLQNMLIAFMGGVYERAETNGRQSLLRFRANQIADYEALEHFHFWPNEPEPKYIYYIGQSKNFQEWYQKRKDDQGEIYKDFEEKSTIITQTFKDVDFDETSIWKFDDDNNNSSDNIKGKKKEVSTDSTDSIDSIIELSEIMEEKNSQENFLKEVDKRINEIKK</sequence>
<feature type="transmembrane region" description="Helical" evidence="4">
    <location>
        <begin position="1039"/>
        <end position="1057"/>
    </location>
</feature>
<feature type="transmembrane region" description="Helical" evidence="4">
    <location>
        <begin position="1172"/>
        <end position="1191"/>
    </location>
</feature>
<comment type="caution">
    <text evidence="5">The sequence shown here is derived from an EMBL/GenBank/DDBJ whole genome shotgun (WGS) entry which is preliminary data.</text>
</comment>
<dbReference type="Proteomes" id="UP000232722">
    <property type="component" value="Unassembled WGS sequence"/>
</dbReference>
<evidence type="ECO:0000256" key="4">
    <source>
        <dbReference type="SAM" id="Phobius"/>
    </source>
</evidence>